<evidence type="ECO:0000313" key="2">
    <source>
        <dbReference type="EMBL" id="KZX16570.1"/>
    </source>
</evidence>
<reference evidence="2 3" key="1">
    <citation type="submission" date="2016-04" db="EMBL/GenBank/DDBJ databases">
        <title>Genome sequence of Methanobrevibacter cuticularis DSM 11139.</title>
        <authorList>
            <person name="Poehlein A."/>
            <person name="Seedorf H."/>
            <person name="Daniel R."/>
        </authorList>
    </citation>
    <scope>NUCLEOTIDE SEQUENCE [LARGE SCALE GENOMIC DNA]</scope>
    <source>
        <strain evidence="2 3">DSM 11139</strain>
    </source>
</reference>
<organism evidence="2 3">
    <name type="scientific">Methanobrevibacter cuticularis</name>
    <dbReference type="NCBI Taxonomy" id="47311"/>
    <lineage>
        <taxon>Archaea</taxon>
        <taxon>Methanobacteriati</taxon>
        <taxon>Methanobacteriota</taxon>
        <taxon>Methanomada group</taxon>
        <taxon>Methanobacteria</taxon>
        <taxon>Methanobacteriales</taxon>
        <taxon>Methanobacteriaceae</taxon>
        <taxon>Methanobrevibacter</taxon>
    </lineage>
</organism>
<proteinExistence type="predicted"/>
<dbReference type="AlphaFoldDB" id="A0A166EER8"/>
<name>A0A166EER8_9EURY</name>
<evidence type="ECO:0000313" key="3">
    <source>
        <dbReference type="Proteomes" id="UP000077275"/>
    </source>
</evidence>
<keyword evidence="3" id="KW-1185">Reference proteome</keyword>
<dbReference type="EMBL" id="LWMW01000089">
    <property type="protein sequence ID" value="KZX16570.1"/>
    <property type="molecule type" value="Genomic_DNA"/>
</dbReference>
<keyword evidence="1" id="KW-0812">Transmembrane</keyword>
<feature type="transmembrane region" description="Helical" evidence="1">
    <location>
        <begin position="21"/>
        <end position="43"/>
    </location>
</feature>
<dbReference type="Proteomes" id="UP000077275">
    <property type="component" value="Unassembled WGS sequence"/>
</dbReference>
<comment type="caution">
    <text evidence="2">The sequence shown here is derived from an EMBL/GenBank/DDBJ whole genome shotgun (WGS) entry which is preliminary data.</text>
</comment>
<accession>A0A166EER8</accession>
<dbReference type="RefSeq" id="WP_067259019.1">
    <property type="nucleotide sequence ID" value="NZ_LWMW01000089.1"/>
</dbReference>
<keyword evidence="1" id="KW-1133">Transmembrane helix</keyword>
<evidence type="ECO:0000256" key="1">
    <source>
        <dbReference type="SAM" id="Phobius"/>
    </source>
</evidence>
<keyword evidence="1" id="KW-0472">Membrane</keyword>
<sequence>MDIKDKLFYKIDKETMDSRVSKLKIGVIVVILIFIIYFLSISLTSTGNVGSSNSDSDLISAYGLYEDTNEIMINFSGSSNPYTDIQFKPGDYGEADEGYGITLDIIKSLGKEIDYLENIKYSNATDQKYIDLILKKQKLSLDWHKLELKRYELTRNFYIATIDQDEFSEQENKILQDQKNLKVDVAIENIGTFLKQNPEVKDRLQNLSLSGNYLGEK</sequence>
<dbReference type="STRING" id="47311.MBCUT_07240"/>
<protein>
    <submittedName>
        <fullName evidence="2">Uncharacterized protein</fullName>
    </submittedName>
</protein>
<dbReference type="PATRIC" id="fig|47311.3.peg.805"/>
<gene>
    <name evidence="2" type="ORF">MBCUT_07240</name>
</gene>